<dbReference type="EMBL" id="JAHUZN010000001">
    <property type="protein sequence ID" value="KAG8503302.1"/>
    <property type="molecule type" value="Genomic_DNA"/>
</dbReference>
<protein>
    <submittedName>
        <fullName evidence="2">Uncharacterized protein</fullName>
    </submittedName>
</protein>
<dbReference type="AlphaFoldDB" id="A0A8J6D9E6"/>
<comment type="caution">
    <text evidence="2">The sequence shown here is derived from an EMBL/GenBank/DDBJ whole genome shotgun (WGS) entry which is preliminary data.</text>
</comment>
<name>A0A8J6D9E6_9ROSI</name>
<organism evidence="2 3">
    <name type="scientific">Gossypium anomalum</name>
    <dbReference type="NCBI Taxonomy" id="47600"/>
    <lineage>
        <taxon>Eukaryota</taxon>
        <taxon>Viridiplantae</taxon>
        <taxon>Streptophyta</taxon>
        <taxon>Embryophyta</taxon>
        <taxon>Tracheophyta</taxon>
        <taxon>Spermatophyta</taxon>
        <taxon>Magnoliopsida</taxon>
        <taxon>eudicotyledons</taxon>
        <taxon>Gunneridae</taxon>
        <taxon>Pentapetalae</taxon>
        <taxon>rosids</taxon>
        <taxon>malvids</taxon>
        <taxon>Malvales</taxon>
        <taxon>Malvaceae</taxon>
        <taxon>Malvoideae</taxon>
        <taxon>Gossypium</taxon>
    </lineage>
</organism>
<evidence type="ECO:0000313" key="2">
    <source>
        <dbReference type="EMBL" id="KAG8503302.1"/>
    </source>
</evidence>
<feature type="compositionally biased region" description="Basic residues" evidence="1">
    <location>
        <begin position="7"/>
        <end position="24"/>
    </location>
</feature>
<gene>
    <name evidence="2" type="ORF">CXB51_001287</name>
</gene>
<evidence type="ECO:0000256" key="1">
    <source>
        <dbReference type="SAM" id="MobiDB-lite"/>
    </source>
</evidence>
<sequence length="24" mass="2806">MVIQINRRFRTTGGRKRGKCNSRA</sequence>
<dbReference type="Proteomes" id="UP000701853">
    <property type="component" value="Chromosome 1"/>
</dbReference>
<feature type="region of interest" description="Disordered" evidence="1">
    <location>
        <begin position="1"/>
        <end position="24"/>
    </location>
</feature>
<accession>A0A8J6D9E6</accession>
<reference evidence="2 3" key="1">
    <citation type="journal article" date="2021" name="bioRxiv">
        <title>The Gossypium anomalum genome as a resource for cotton improvement and evolutionary analysis of hybrid incompatibility.</title>
        <authorList>
            <person name="Grover C.E."/>
            <person name="Yuan D."/>
            <person name="Arick M.A."/>
            <person name="Miller E.R."/>
            <person name="Hu G."/>
            <person name="Peterson D.G."/>
            <person name="Wendel J.F."/>
            <person name="Udall J.A."/>
        </authorList>
    </citation>
    <scope>NUCLEOTIDE SEQUENCE [LARGE SCALE GENOMIC DNA]</scope>
    <source>
        <strain evidence="2">JFW-Udall</strain>
        <tissue evidence="2">Leaf</tissue>
    </source>
</reference>
<proteinExistence type="predicted"/>
<evidence type="ECO:0000313" key="3">
    <source>
        <dbReference type="Proteomes" id="UP000701853"/>
    </source>
</evidence>
<keyword evidence="3" id="KW-1185">Reference proteome</keyword>